<evidence type="ECO:0000313" key="2">
    <source>
        <dbReference type="Proteomes" id="UP000245618"/>
    </source>
</evidence>
<protein>
    <recommendedName>
        <fullName evidence="3">HTH cro/C1-type domain-containing protein</fullName>
    </recommendedName>
</protein>
<dbReference type="OrthoDB" id="1370892at2"/>
<proteinExistence type="predicted"/>
<dbReference type="SUPFAM" id="SSF47413">
    <property type="entry name" value="lambda repressor-like DNA-binding domains"/>
    <property type="match status" value="1"/>
</dbReference>
<dbReference type="Proteomes" id="UP000245618">
    <property type="component" value="Unassembled WGS sequence"/>
</dbReference>
<gene>
    <name evidence="1" type="ORF">DB891_04525</name>
</gene>
<sequence>MIDDKLLRFKISIILVLKELREQKKVSQADVNTDLLEKTGFAHNMGRNEVEGNFTMETLYIYCKYFNIEPIDFFRKVNGVSIEDIQKFQKHKENRTRKDA</sequence>
<evidence type="ECO:0000313" key="1">
    <source>
        <dbReference type="EMBL" id="PWA10500.1"/>
    </source>
</evidence>
<reference evidence="1 2" key="1">
    <citation type="submission" date="2018-04" db="EMBL/GenBank/DDBJ databases">
        <title>Flavobacterium sp. nov., isolated from glacier ice.</title>
        <authorList>
            <person name="Liu Q."/>
            <person name="Xin Y.-H."/>
        </authorList>
    </citation>
    <scope>NUCLEOTIDE SEQUENCE [LARGE SCALE GENOMIC DNA]</scope>
    <source>
        <strain evidence="1 2">LB2P30</strain>
    </source>
</reference>
<dbReference type="AlphaFoldDB" id="A0A2U1JZ38"/>
<dbReference type="Gene3D" id="1.10.260.40">
    <property type="entry name" value="lambda repressor-like DNA-binding domains"/>
    <property type="match status" value="1"/>
</dbReference>
<comment type="caution">
    <text evidence="1">The sequence shown here is derived from an EMBL/GenBank/DDBJ whole genome shotgun (WGS) entry which is preliminary data.</text>
</comment>
<accession>A0A2U1JZ38</accession>
<keyword evidence="2" id="KW-1185">Reference proteome</keyword>
<name>A0A2U1JZ38_9FLAO</name>
<dbReference type="InterPro" id="IPR010982">
    <property type="entry name" value="Lambda_DNA-bd_dom_sf"/>
</dbReference>
<dbReference type="GO" id="GO:0003677">
    <property type="term" value="F:DNA binding"/>
    <property type="evidence" value="ECO:0007669"/>
    <property type="project" value="InterPro"/>
</dbReference>
<organism evidence="1 2">
    <name type="scientific">Flavobacterium laiguense</name>
    <dbReference type="NCBI Taxonomy" id="2169409"/>
    <lineage>
        <taxon>Bacteria</taxon>
        <taxon>Pseudomonadati</taxon>
        <taxon>Bacteroidota</taxon>
        <taxon>Flavobacteriia</taxon>
        <taxon>Flavobacteriales</taxon>
        <taxon>Flavobacteriaceae</taxon>
        <taxon>Flavobacterium</taxon>
    </lineage>
</organism>
<dbReference type="RefSeq" id="WP_116761035.1">
    <property type="nucleotide sequence ID" value="NZ_QCZH01000003.1"/>
</dbReference>
<dbReference type="EMBL" id="QCZH01000003">
    <property type="protein sequence ID" value="PWA10500.1"/>
    <property type="molecule type" value="Genomic_DNA"/>
</dbReference>
<evidence type="ECO:0008006" key="3">
    <source>
        <dbReference type="Google" id="ProtNLM"/>
    </source>
</evidence>